<dbReference type="SUPFAM" id="SSF48350">
    <property type="entry name" value="GTPase activation domain, GAP"/>
    <property type="match status" value="1"/>
</dbReference>
<dbReference type="InterPro" id="IPR035892">
    <property type="entry name" value="C2_domain_sf"/>
</dbReference>
<feature type="domain" description="C2" evidence="3">
    <location>
        <begin position="497"/>
        <end position="657"/>
    </location>
</feature>
<feature type="compositionally biased region" description="Low complexity" evidence="2">
    <location>
        <begin position="1159"/>
        <end position="1172"/>
    </location>
</feature>
<evidence type="ECO:0000256" key="2">
    <source>
        <dbReference type="SAM" id="MobiDB-lite"/>
    </source>
</evidence>
<dbReference type="Gene3D" id="1.10.506.10">
    <property type="entry name" value="GTPase Activation - p120gap, domain 1"/>
    <property type="match status" value="1"/>
</dbReference>
<feature type="compositionally biased region" description="Low complexity" evidence="2">
    <location>
        <begin position="1194"/>
        <end position="1219"/>
    </location>
</feature>
<dbReference type="Proteomes" id="UP000799424">
    <property type="component" value="Unassembled WGS sequence"/>
</dbReference>
<dbReference type="InterPro" id="IPR000008">
    <property type="entry name" value="C2_dom"/>
</dbReference>
<dbReference type="OrthoDB" id="775356at2759"/>
<dbReference type="InterPro" id="IPR039360">
    <property type="entry name" value="Ras_GTPase"/>
</dbReference>
<feature type="region of interest" description="Disordered" evidence="2">
    <location>
        <begin position="1"/>
        <end position="191"/>
    </location>
</feature>
<evidence type="ECO:0000256" key="1">
    <source>
        <dbReference type="ARBA" id="ARBA00022468"/>
    </source>
</evidence>
<dbReference type="InterPro" id="IPR001936">
    <property type="entry name" value="RasGAP_dom"/>
</dbReference>
<dbReference type="EMBL" id="MU006217">
    <property type="protein sequence ID" value="KAF2832607.1"/>
    <property type="molecule type" value="Genomic_DNA"/>
</dbReference>
<dbReference type="GO" id="GO:0005096">
    <property type="term" value="F:GTPase activator activity"/>
    <property type="evidence" value="ECO:0007669"/>
    <property type="project" value="UniProtKB-KW"/>
</dbReference>
<dbReference type="PROSITE" id="PS50004">
    <property type="entry name" value="C2"/>
    <property type="match status" value="1"/>
</dbReference>
<evidence type="ECO:0000313" key="6">
    <source>
        <dbReference type="Proteomes" id="UP000799424"/>
    </source>
</evidence>
<evidence type="ECO:0000313" key="5">
    <source>
        <dbReference type="EMBL" id="KAF2832607.1"/>
    </source>
</evidence>
<feature type="compositionally biased region" description="Polar residues" evidence="2">
    <location>
        <begin position="1233"/>
        <end position="1269"/>
    </location>
</feature>
<dbReference type="PANTHER" id="PTHR10194">
    <property type="entry name" value="RAS GTPASE-ACTIVATING PROTEINS"/>
    <property type="match status" value="1"/>
</dbReference>
<dbReference type="InterPro" id="IPR008936">
    <property type="entry name" value="Rho_GTPase_activation_prot"/>
</dbReference>
<dbReference type="CDD" id="cd05137">
    <property type="entry name" value="RasGAP_CLA2_BUD2"/>
    <property type="match status" value="1"/>
</dbReference>
<feature type="compositionally biased region" description="Basic and acidic residues" evidence="2">
    <location>
        <begin position="93"/>
        <end position="104"/>
    </location>
</feature>
<feature type="compositionally biased region" description="Low complexity" evidence="2">
    <location>
        <begin position="1277"/>
        <end position="1289"/>
    </location>
</feature>
<dbReference type="PANTHER" id="PTHR10194:SF60">
    <property type="entry name" value="RAS GTPASE-ACTIVATING PROTEIN RASKOL"/>
    <property type="match status" value="1"/>
</dbReference>
<proteinExistence type="predicted"/>
<keyword evidence="6" id="KW-1185">Reference proteome</keyword>
<name>A0A6A7AIU9_9PLEO</name>
<feature type="domain" description="Ras-GAP" evidence="4">
    <location>
        <begin position="712"/>
        <end position="953"/>
    </location>
</feature>
<feature type="compositionally biased region" description="Basic and acidic residues" evidence="2">
    <location>
        <begin position="1331"/>
        <end position="1352"/>
    </location>
</feature>
<protein>
    <submittedName>
        <fullName evidence="5">Uncharacterized protein</fullName>
    </submittedName>
</protein>
<feature type="compositionally biased region" description="Low complexity" evidence="2">
    <location>
        <begin position="51"/>
        <end position="61"/>
    </location>
</feature>
<reference evidence="5" key="1">
    <citation type="journal article" date="2020" name="Stud. Mycol.">
        <title>101 Dothideomycetes genomes: a test case for predicting lifestyles and emergence of pathogens.</title>
        <authorList>
            <person name="Haridas S."/>
            <person name="Albert R."/>
            <person name="Binder M."/>
            <person name="Bloem J."/>
            <person name="Labutti K."/>
            <person name="Salamov A."/>
            <person name="Andreopoulos B."/>
            <person name="Baker S."/>
            <person name="Barry K."/>
            <person name="Bills G."/>
            <person name="Bluhm B."/>
            <person name="Cannon C."/>
            <person name="Castanera R."/>
            <person name="Culley D."/>
            <person name="Daum C."/>
            <person name="Ezra D."/>
            <person name="Gonzalez J."/>
            <person name="Henrissat B."/>
            <person name="Kuo A."/>
            <person name="Liang C."/>
            <person name="Lipzen A."/>
            <person name="Lutzoni F."/>
            <person name="Magnuson J."/>
            <person name="Mondo S."/>
            <person name="Nolan M."/>
            <person name="Ohm R."/>
            <person name="Pangilinan J."/>
            <person name="Park H.-J."/>
            <person name="Ramirez L."/>
            <person name="Alfaro M."/>
            <person name="Sun H."/>
            <person name="Tritt A."/>
            <person name="Yoshinaga Y."/>
            <person name="Zwiers L.-H."/>
            <person name="Turgeon B."/>
            <person name="Goodwin S."/>
            <person name="Spatafora J."/>
            <person name="Crous P."/>
            <person name="Grigoriev I."/>
        </authorList>
    </citation>
    <scope>NUCLEOTIDE SEQUENCE</scope>
    <source>
        <strain evidence="5">CBS 113818</strain>
    </source>
</reference>
<dbReference type="PROSITE" id="PS50018">
    <property type="entry name" value="RAS_GTPASE_ACTIV_2"/>
    <property type="match status" value="1"/>
</dbReference>
<feature type="region of interest" description="Disordered" evidence="2">
    <location>
        <begin position="1184"/>
        <end position="1384"/>
    </location>
</feature>
<accession>A0A6A7AIU9</accession>
<feature type="region of interest" description="Disordered" evidence="2">
    <location>
        <begin position="1104"/>
        <end position="1172"/>
    </location>
</feature>
<feature type="compositionally biased region" description="Basic and acidic residues" evidence="2">
    <location>
        <begin position="1370"/>
        <end position="1384"/>
    </location>
</feature>
<dbReference type="Pfam" id="PF00616">
    <property type="entry name" value="RasGAP"/>
    <property type="match status" value="1"/>
</dbReference>
<evidence type="ECO:0000259" key="4">
    <source>
        <dbReference type="PROSITE" id="PS50018"/>
    </source>
</evidence>
<organism evidence="5 6">
    <name type="scientific">Ophiobolus disseminans</name>
    <dbReference type="NCBI Taxonomy" id="1469910"/>
    <lineage>
        <taxon>Eukaryota</taxon>
        <taxon>Fungi</taxon>
        <taxon>Dikarya</taxon>
        <taxon>Ascomycota</taxon>
        <taxon>Pezizomycotina</taxon>
        <taxon>Dothideomycetes</taxon>
        <taxon>Pleosporomycetidae</taxon>
        <taxon>Pleosporales</taxon>
        <taxon>Pleosporineae</taxon>
        <taxon>Phaeosphaeriaceae</taxon>
        <taxon>Ophiobolus</taxon>
    </lineage>
</organism>
<feature type="compositionally biased region" description="Basic and acidic residues" evidence="2">
    <location>
        <begin position="1302"/>
        <end position="1317"/>
    </location>
</feature>
<evidence type="ECO:0000259" key="3">
    <source>
        <dbReference type="PROSITE" id="PS50004"/>
    </source>
</evidence>
<keyword evidence="1" id="KW-0343">GTPase activation</keyword>
<feature type="compositionally biased region" description="Polar residues" evidence="2">
    <location>
        <begin position="118"/>
        <end position="158"/>
    </location>
</feature>
<feature type="compositionally biased region" description="Low complexity" evidence="2">
    <location>
        <begin position="1137"/>
        <end position="1147"/>
    </location>
</feature>
<sequence length="1384" mass="154194">MDQKRRQRRETSAAEATQTAHGDERKTIRAVTPEGRPDDTPPDGPSPPQSPRSHNSQSSRSAHPRHFVARANSDTDYAYRNGRDQSSARPRGRTLEEKSTRDRSPPNSFVTGRHRIGSVNSTPASFQSLEESVVTSIGHPSTISPPSQVPPRTTSSTARGRLIKQTPRPTSPVTSPPRAPPESWTSPVPASDARKLKALMRATCGKMQGLLAFRRGETSPWALSTCYINEEAGSLVYDPKNDTSYTRTLVPDLRGCRVKSAYDGEAYTAYIHVTVHNSKLEVHLRPPTQEEFDSWFAALLCWSPMRPKGIQNRMAKPQAPVIMERRLADSRRHSEVSLLKEAPKKEAPIIKVGKMIYWDTSVTYSNTGTPKASGSGSRPQAYRVQSHGSRRWRRVSCTLRENGELKLYSDIDVTLVSTVQLSQLSRCAVQRLDPSVLDNEFCIAIYPQYTASSSAQTLLRPIFLSLESRVLYEVWIVLLRAFTVPQLYGPKAETLSEEGTLSPSFGTQDMFRMEKSLFVRIIEARLVPPISPKVAETGTPIRPSSSATTNPGGYLMEVLLDSETRARTTVKSEGNNPFWAEEFEFLDLPALHTASLLLKKRPPSYSRNEKNVFESASGPDPYAAEGGYAGISFDQTIGKTDVYLDDLGANQEMEKWWPIVNMYGNSVGEVLVKVSSEECAILMARDYYPLSELLHRFSNSLTLQIAQMIPNELKKLSEYLLNIFQVSGAAGEWLCALVEEEIDGTLRESPASRLRFSKRLGSSESNESSLGMFNSVSDRELFVRDMGNNAKLEANLLFRGNTLLTKSLDLHMKRLGKEYLEETLSEKLREINDKDPECEVDPNKVTSQHELDRNWRRLINCTEEVWRAIYNSVSRCPQELRLIFRHIRACAEDRYGDFLRTVQYSSVSGFLFLRFFVPAVLNPKLFGLLRDNPKMKARRTFTLIAKSLQGLANMSSFGTKEAWMEPMNVFLNSHRQEFKKYLDDLCSISTTSAPAPPIPPSYSTPIAILHRLPPTFKEGFPSLPYLIDHSRNFAMLVNFWLDNTRKSAPDIQTGDGDLLRFHNICVSLSERTNDCLNRAEPAERPSSSLSVKWEELVEQLQGANIETGRGAATRNRSTIREEESERISLSPGNGEDMSSSSTSTPITMKPPPKTRHQQNSSISASASSIKSTNSATVTYANPFTTSKGWSNHYAPSPQESMSASPSASASASATEETPPGSSDGLHMAPAPSYPQTLSHPSASQSSFNYSNPNVHINMSDSANQSSNTLGRPPRSAGGMSVEGSENGSVVEEEYTTALPAWSEKEKGKKDKERRERGLGGVLRFPRKRKDKEKEKDKDKGKDRDRSPGKDRSGSALGEYSNMGSMRSKGTQRDKSTKDEKDQDF</sequence>
<gene>
    <name evidence="5" type="ORF">CC86DRAFT_91826</name>
</gene>
<feature type="compositionally biased region" description="Basic and acidic residues" evidence="2">
    <location>
        <begin position="1"/>
        <end position="12"/>
    </location>
</feature>
<dbReference type="SMART" id="SM00323">
    <property type="entry name" value="RasGAP"/>
    <property type="match status" value="1"/>
</dbReference>
<dbReference type="SUPFAM" id="SSF49562">
    <property type="entry name" value="C2 domain (Calcium/lipid-binding domain, CaLB)"/>
    <property type="match status" value="1"/>
</dbReference>
<dbReference type="Gene3D" id="2.60.40.150">
    <property type="entry name" value="C2 domain"/>
    <property type="match status" value="1"/>
</dbReference>